<dbReference type="AlphaFoldDB" id="A0A6J7EMF7"/>
<feature type="compositionally biased region" description="Basic and acidic residues" evidence="1">
    <location>
        <begin position="209"/>
        <end position="230"/>
    </location>
</feature>
<proteinExistence type="predicted"/>
<evidence type="ECO:0000256" key="1">
    <source>
        <dbReference type="SAM" id="MobiDB-lite"/>
    </source>
</evidence>
<feature type="region of interest" description="Disordered" evidence="1">
    <location>
        <begin position="156"/>
        <end position="269"/>
    </location>
</feature>
<dbReference type="EMBL" id="CAFBLS010000194">
    <property type="protein sequence ID" value="CAB4882400.1"/>
    <property type="molecule type" value="Genomic_DNA"/>
</dbReference>
<name>A0A6J7EMF7_9ZZZZ</name>
<feature type="compositionally biased region" description="Basic residues" evidence="1">
    <location>
        <begin position="259"/>
        <end position="269"/>
    </location>
</feature>
<organism evidence="2">
    <name type="scientific">freshwater metagenome</name>
    <dbReference type="NCBI Taxonomy" id="449393"/>
    <lineage>
        <taxon>unclassified sequences</taxon>
        <taxon>metagenomes</taxon>
        <taxon>ecological metagenomes</taxon>
    </lineage>
</organism>
<gene>
    <name evidence="2" type="ORF">UFOPK3402_01436</name>
</gene>
<accession>A0A6J7EMF7</accession>
<reference evidence="2" key="1">
    <citation type="submission" date="2020-05" db="EMBL/GenBank/DDBJ databases">
        <authorList>
            <person name="Chiriac C."/>
            <person name="Salcher M."/>
            <person name="Ghai R."/>
            <person name="Kavagutti S V."/>
        </authorList>
    </citation>
    <scope>NUCLEOTIDE SEQUENCE</scope>
</reference>
<sequence>MTPGRSLRNDAPSRVMAGLTPPFGPRWRCHVVLIPAHCLRPLRGGGCRPARGGAVSGAPATRIAVRTRRRRGLLRPAPFMDAGRRHGCMGASRVLQRVLDRPGRRWHGPGDAAARLAGVGRIAVGARGAAPRDSAVRRVPMGTPRLRPARHLIRQARRCSRTARSDLRPGPARRIGRRRRPGLPGRPPTQVGGLGDRGNGPHRAACPDSTRDGGRFGGRPADRGRGDRPRWHPAIGHGRDGRPPSSARQPRARNDPARHRSLVRVHRAT</sequence>
<evidence type="ECO:0000313" key="2">
    <source>
        <dbReference type="EMBL" id="CAB4882400.1"/>
    </source>
</evidence>
<protein>
    <submittedName>
        <fullName evidence="2">Unannotated protein</fullName>
    </submittedName>
</protein>